<name>A0A1G5LN21_9HYPH</name>
<keyword evidence="2" id="KW-1185">Reference proteome</keyword>
<protein>
    <submittedName>
        <fullName evidence="1">Uncharacterized protein</fullName>
    </submittedName>
</protein>
<proteinExistence type="predicted"/>
<dbReference type="EMBL" id="FMVJ01000025">
    <property type="protein sequence ID" value="SCZ14262.1"/>
    <property type="molecule type" value="Genomic_DNA"/>
</dbReference>
<evidence type="ECO:0000313" key="1">
    <source>
        <dbReference type="EMBL" id="SCZ14262.1"/>
    </source>
</evidence>
<dbReference type="Proteomes" id="UP000199569">
    <property type="component" value="Unassembled WGS sequence"/>
</dbReference>
<gene>
    <name evidence="1" type="ORF">SAMN02927923_04537</name>
</gene>
<organism evidence="1 2">
    <name type="scientific">Microvirga guangxiensis</name>
    <dbReference type="NCBI Taxonomy" id="549386"/>
    <lineage>
        <taxon>Bacteria</taxon>
        <taxon>Pseudomonadati</taxon>
        <taxon>Pseudomonadota</taxon>
        <taxon>Alphaproteobacteria</taxon>
        <taxon>Hyphomicrobiales</taxon>
        <taxon>Methylobacteriaceae</taxon>
        <taxon>Microvirga</taxon>
    </lineage>
</organism>
<sequence length="62" mass="6787">MNASCVSFTPASIAREEIGVCIDDNSRVAFSQILPDCYRCEPFGQQVRSEQRSGLGPTTSLF</sequence>
<accession>A0A1G5LN21</accession>
<dbReference type="AlphaFoldDB" id="A0A1G5LN21"/>
<evidence type="ECO:0000313" key="2">
    <source>
        <dbReference type="Proteomes" id="UP000199569"/>
    </source>
</evidence>
<reference evidence="2" key="1">
    <citation type="submission" date="2016-10" db="EMBL/GenBank/DDBJ databases">
        <authorList>
            <person name="Varghese N."/>
            <person name="Submissions S."/>
        </authorList>
    </citation>
    <scope>NUCLEOTIDE SEQUENCE [LARGE SCALE GENOMIC DNA]</scope>
    <source>
        <strain evidence="2">CGMCC 1.7666</strain>
    </source>
</reference>